<keyword evidence="4 8" id="KW-0812">Transmembrane</keyword>
<dbReference type="NCBIfam" id="TIGR00791">
    <property type="entry name" value="gntP"/>
    <property type="match status" value="1"/>
</dbReference>
<dbReference type="Pfam" id="PF02447">
    <property type="entry name" value="GntP_permease"/>
    <property type="match status" value="1"/>
</dbReference>
<feature type="transmembrane region" description="Helical" evidence="8">
    <location>
        <begin position="156"/>
        <end position="175"/>
    </location>
</feature>
<keyword evidence="2" id="KW-0813">Transport</keyword>
<dbReference type="PANTHER" id="PTHR30354">
    <property type="entry name" value="GNT FAMILY GLUCONATE TRANSPORTER"/>
    <property type="match status" value="1"/>
</dbReference>
<feature type="transmembrane region" description="Helical" evidence="8">
    <location>
        <begin position="118"/>
        <end position="144"/>
    </location>
</feature>
<feature type="transmembrane region" description="Helical" evidence="8">
    <location>
        <begin position="369"/>
        <end position="402"/>
    </location>
</feature>
<evidence type="ECO:0000313" key="9">
    <source>
        <dbReference type="EMBL" id="BBX25758.1"/>
    </source>
</evidence>
<dbReference type="Proteomes" id="UP000466906">
    <property type="component" value="Chromosome"/>
</dbReference>
<keyword evidence="3" id="KW-1003">Cell membrane</keyword>
<proteinExistence type="inferred from homology"/>
<evidence type="ECO:0000256" key="6">
    <source>
        <dbReference type="ARBA" id="ARBA00023136"/>
    </source>
</evidence>
<evidence type="ECO:0000256" key="2">
    <source>
        <dbReference type="ARBA" id="ARBA00022448"/>
    </source>
</evidence>
<evidence type="ECO:0000256" key="1">
    <source>
        <dbReference type="ARBA" id="ARBA00004651"/>
    </source>
</evidence>
<keyword evidence="5 8" id="KW-1133">Transmembrane helix</keyword>
<dbReference type="KEGG" id="malv:MALV_08830"/>
<organism evidence="9 10">
    <name type="scientific">Mycolicibacterium alvei</name>
    <dbReference type="NCBI Taxonomy" id="67081"/>
    <lineage>
        <taxon>Bacteria</taxon>
        <taxon>Bacillati</taxon>
        <taxon>Actinomycetota</taxon>
        <taxon>Actinomycetes</taxon>
        <taxon>Mycobacteriales</taxon>
        <taxon>Mycobacteriaceae</taxon>
        <taxon>Mycolicibacterium</taxon>
    </lineage>
</organism>
<feature type="transmembrane region" description="Helical" evidence="8">
    <location>
        <begin position="414"/>
        <end position="431"/>
    </location>
</feature>
<dbReference type="GO" id="GO:0015128">
    <property type="term" value="F:gluconate transmembrane transporter activity"/>
    <property type="evidence" value="ECO:0007669"/>
    <property type="project" value="InterPro"/>
</dbReference>
<feature type="transmembrane region" description="Helical" evidence="8">
    <location>
        <begin position="298"/>
        <end position="318"/>
    </location>
</feature>
<feature type="transmembrane region" description="Helical" evidence="8">
    <location>
        <begin position="47"/>
        <end position="65"/>
    </location>
</feature>
<keyword evidence="6 8" id="KW-0472">Membrane</keyword>
<dbReference type="AlphaFoldDB" id="A0A6N4UMZ4"/>
<dbReference type="EMBL" id="AP022565">
    <property type="protein sequence ID" value="BBX25758.1"/>
    <property type="molecule type" value="Genomic_DNA"/>
</dbReference>
<feature type="transmembrane region" description="Helical" evidence="8">
    <location>
        <begin position="77"/>
        <end position="98"/>
    </location>
</feature>
<feature type="transmembrane region" description="Helical" evidence="8">
    <location>
        <begin position="451"/>
        <end position="475"/>
    </location>
</feature>
<evidence type="ECO:0000256" key="3">
    <source>
        <dbReference type="ARBA" id="ARBA00022475"/>
    </source>
</evidence>
<gene>
    <name evidence="9" type="ORF">MALV_08830</name>
</gene>
<feature type="transmembrane region" description="Helical" evidence="8">
    <location>
        <begin position="195"/>
        <end position="215"/>
    </location>
</feature>
<sequence>MTSALTHLAAGTDLVEPVAGGAQLVLAALAGIALIVVLITIVKLHPFLALIFGALTVGMAAGENISDVLASFSSGFGSTAASVGILIALGAMFAKLLADSGGADEIVDTIVGHASPRALPWAMALVGAIIGLPMFFEIGLVLLMPVIYLVARRSQLSLITVGIPALAGLSAMHGFVPPHPGPVAAISLLNADLGVTLALGVLVAIPTIVVAGPLFGKLAGRWVVLEVPDRFDAADATVGAAGAAGAATTTVTKARPTFTVTMFSVLLPVALMMGKALVDIFVDDKSHLLRQTFDILGQPLMALLIAVVVGMFTLGGGAKMTRDQIVTCIESSLPPVAGIILIVAAGGGFKQVLVDTGIGTLLAEWAKGANLSVVLLAWVLAVLIRLATGSATVATITASSLMLGLVEGMSTGEVSLVVLAVGAGSLFFSHVNDAGFWLVKEYFGMTVGQTIKSWSLMETVLSVTGLVFVLLLGLVI</sequence>
<evidence type="ECO:0000256" key="4">
    <source>
        <dbReference type="ARBA" id="ARBA00022692"/>
    </source>
</evidence>
<dbReference type="RefSeq" id="WP_163661397.1">
    <property type="nucleotide sequence ID" value="NZ_AP022565.1"/>
</dbReference>
<comment type="subcellular location">
    <subcellularLocation>
        <location evidence="1">Cell membrane</location>
        <topology evidence="1">Multi-pass membrane protein</topology>
    </subcellularLocation>
</comment>
<dbReference type="InterPro" id="IPR003474">
    <property type="entry name" value="Glcn_transporter"/>
</dbReference>
<accession>A0A6N4UMZ4</accession>
<name>A0A6N4UMZ4_9MYCO</name>
<evidence type="ECO:0000256" key="7">
    <source>
        <dbReference type="ARBA" id="ARBA00049663"/>
    </source>
</evidence>
<keyword evidence="10" id="KW-1185">Reference proteome</keyword>
<dbReference type="PIRSF" id="PIRSF002746">
    <property type="entry name" value="Gluconate_transporter"/>
    <property type="match status" value="1"/>
</dbReference>
<protein>
    <submittedName>
        <fullName evidence="9">Gluconate:H+ symporter, GntP family protein</fullName>
    </submittedName>
</protein>
<dbReference type="PANTHER" id="PTHR30354:SF22">
    <property type="entry name" value="HIGH-AFFINITY GLUCONATE TRANSPORTER"/>
    <property type="match status" value="1"/>
</dbReference>
<dbReference type="GO" id="GO:0005886">
    <property type="term" value="C:plasma membrane"/>
    <property type="evidence" value="ECO:0007669"/>
    <property type="project" value="UniProtKB-SubCell"/>
</dbReference>
<feature type="transmembrane region" description="Helical" evidence="8">
    <location>
        <begin position="325"/>
        <end position="349"/>
    </location>
</feature>
<reference evidence="9 10" key="1">
    <citation type="journal article" date="2019" name="Emerg. Microbes Infect.">
        <title>Comprehensive subspecies identification of 175 nontuberculous mycobacteria species based on 7547 genomic profiles.</title>
        <authorList>
            <person name="Matsumoto Y."/>
            <person name="Kinjo T."/>
            <person name="Motooka D."/>
            <person name="Nabeya D."/>
            <person name="Jung N."/>
            <person name="Uechi K."/>
            <person name="Horii T."/>
            <person name="Iida T."/>
            <person name="Fujita J."/>
            <person name="Nakamura S."/>
        </authorList>
    </citation>
    <scope>NUCLEOTIDE SEQUENCE [LARGE SCALE GENOMIC DNA]</scope>
    <source>
        <strain evidence="9 10">JCM 12272</strain>
    </source>
</reference>
<evidence type="ECO:0000313" key="10">
    <source>
        <dbReference type="Proteomes" id="UP000466906"/>
    </source>
</evidence>
<feature type="transmembrane region" description="Helical" evidence="8">
    <location>
        <begin position="21"/>
        <end position="41"/>
    </location>
</feature>
<comment type="similarity">
    <text evidence="7">Belongs to the GntP permease family.</text>
</comment>
<feature type="transmembrane region" description="Helical" evidence="8">
    <location>
        <begin position="258"/>
        <end position="278"/>
    </location>
</feature>
<evidence type="ECO:0000256" key="5">
    <source>
        <dbReference type="ARBA" id="ARBA00022989"/>
    </source>
</evidence>
<evidence type="ECO:0000256" key="8">
    <source>
        <dbReference type="SAM" id="Phobius"/>
    </source>
</evidence>